<name>A0A182XZR0_ANOST</name>
<dbReference type="VEuPathDB" id="VectorBase:ASTEI01696"/>
<dbReference type="AlphaFoldDB" id="A0A182XZR0"/>
<sequence length="116" mass="13068">MASGRSVLARFQRRVANHLPAPQENRIIKKFSPHPYFDFDVPRNITTRVGQTAFINCRVEQMGDKSVSIGRGGRRPLALIVDCTYVGEKDWVPPDHTSGWNIFVKLISFQNSAIGL</sequence>
<reference evidence="1" key="2">
    <citation type="submission" date="2020-05" db="UniProtKB">
        <authorList>
            <consortium name="EnsemblMetazoa"/>
        </authorList>
    </citation>
    <scope>IDENTIFICATION</scope>
    <source>
        <strain evidence="1">Indian</strain>
    </source>
</reference>
<dbReference type="VEuPathDB" id="VectorBase:ASTEI20_030974"/>
<dbReference type="STRING" id="30069.A0A182XZR0"/>
<dbReference type="VEuPathDB" id="VectorBase:ASTE006389"/>
<organism evidence="1 2">
    <name type="scientific">Anopheles stephensi</name>
    <name type="common">Indo-Pakistan malaria mosquito</name>
    <dbReference type="NCBI Taxonomy" id="30069"/>
    <lineage>
        <taxon>Eukaryota</taxon>
        <taxon>Metazoa</taxon>
        <taxon>Ecdysozoa</taxon>
        <taxon>Arthropoda</taxon>
        <taxon>Hexapoda</taxon>
        <taxon>Insecta</taxon>
        <taxon>Pterygota</taxon>
        <taxon>Neoptera</taxon>
        <taxon>Endopterygota</taxon>
        <taxon>Diptera</taxon>
        <taxon>Nematocera</taxon>
        <taxon>Culicoidea</taxon>
        <taxon>Culicidae</taxon>
        <taxon>Anophelinae</taxon>
        <taxon>Anopheles</taxon>
    </lineage>
</organism>
<keyword evidence="2" id="KW-1185">Reference proteome</keyword>
<dbReference type="Gene3D" id="2.60.40.10">
    <property type="entry name" value="Immunoglobulins"/>
    <property type="match status" value="1"/>
</dbReference>
<dbReference type="Proteomes" id="UP000076408">
    <property type="component" value="Unassembled WGS sequence"/>
</dbReference>
<reference evidence="2" key="1">
    <citation type="journal article" date="2014" name="Genome Biol.">
        <title>Genome analysis of a major urban malaria vector mosquito, Anopheles stephensi.</title>
        <authorList>
            <person name="Jiang X."/>
            <person name="Peery A."/>
            <person name="Hall A.B."/>
            <person name="Sharma A."/>
            <person name="Chen X.G."/>
            <person name="Waterhouse R.M."/>
            <person name="Komissarov A."/>
            <person name="Riehle M.M."/>
            <person name="Shouche Y."/>
            <person name="Sharakhova M.V."/>
            <person name="Lawson D."/>
            <person name="Pakpour N."/>
            <person name="Arensburger P."/>
            <person name="Davidson V.L."/>
            <person name="Eiglmeier K."/>
            <person name="Emrich S."/>
            <person name="George P."/>
            <person name="Kennedy R.C."/>
            <person name="Mane S.P."/>
            <person name="Maslen G."/>
            <person name="Oringanje C."/>
            <person name="Qi Y."/>
            <person name="Settlage R."/>
            <person name="Tojo M."/>
            <person name="Tubio J.M."/>
            <person name="Unger M.F."/>
            <person name="Wang B."/>
            <person name="Vernick K.D."/>
            <person name="Ribeiro J.M."/>
            <person name="James A.A."/>
            <person name="Michel K."/>
            <person name="Riehle M.A."/>
            <person name="Luckhart S."/>
            <person name="Sharakhov I.V."/>
            <person name="Tu Z."/>
        </authorList>
    </citation>
    <scope>NUCLEOTIDE SEQUENCE [LARGE SCALE GENOMIC DNA]</scope>
    <source>
        <strain evidence="2">Indian</strain>
    </source>
</reference>
<proteinExistence type="predicted"/>
<dbReference type="EnsemblMetazoa" id="ASTEI01696-RA">
    <property type="protein sequence ID" value="ASTEI01696-PA"/>
    <property type="gene ID" value="ASTEI01696"/>
</dbReference>
<protein>
    <submittedName>
        <fullName evidence="1">Uncharacterized protein</fullName>
    </submittedName>
</protein>
<accession>A0A182XZR0</accession>
<evidence type="ECO:0000313" key="1">
    <source>
        <dbReference type="EnsemblMetazoa" id="ASTEI01696-PA"/>
    </source>
</evidence>
<dbReference type="InterPro" id="IPR013783">
    <property type="entry name" value="Ig-like_fold"/>
</dbReference>
<evidence type="ECO:0000313" key="2">
    <source>
        <dbReference type="Proteomes" id="UP000076408"/>
    </source>
</evidence>